<dbReference type="SUPFAM" id="SSF53649">
    <property type="entry name" value="Alkaline phosphatase-like"/>
    <property type="match status" value="1"/>
</dbReference>
<gene>
    <name evidence="4" type="primary">ENPP1-L</name>
    <name evidence="4" type="ORF">Hamer_G010703</name>
</gene>
<protein>
    <submittedName>
        <fullName evidence="4">Ectonucleotide pyrophosphatase/phosphodiesterase family member 1-like</fullName>
    </submittedName>
</protein>
<dbReference type="AlphaFoldDB" id="A0A8J5J665"/>
<dbReference type="GO" id="GO:0016529">
    <property type="term" value="C:sarcoplasmic reticulum"/>
    <property type="evidence" value="ECO:0007669"/>
    <property type="project" value="TreeGrafter"/>
</dbReference>
<evidence type="ECO:0000256" key="3">
    <source>
        <dbReference type="SAM" id="SignalP"/>
    </source>
</evidence>
<feature type="chain" id="PRO_5035162680" evidence="3">
    <location>
        <begin position="22"/>
        <end position="705"/>
    </location>
</feature>
<evidence type="ECO:0000256" key="1">
    <source>
        <dbReference type="ARBA" id="ARBA00022801"/>
    </source>
</evidence>
<dbReference type="CDD" id="cd16018">
    <property type="entry name" value="Enpp"/>
    <property type="match status" value="1"/>
</dbReference>
<keyword evidence="1" id="KW-0378">Hydrolase</keyword>
<evidence type="ECO:0000313" key="5">
    <source>
        <dbReference type="Proteomes" id="UP000747542"/>
    </source>
</evidence>
<reference evidence="4" key="1">
    <citation type="journal article" date="2021" name="Sci. Adv.">
        <title>The American lobster genome reveals insights on longevity, neural, and immune adaptations.</title>
        <authorList>
            <person name="Polinski J.M."/>
            <person name="Zimin A.V."/>
            <person name="Clark K.F."/>
            <person name="Kohn A.B."/>
            <person name="Sadowski N."/>
            <person name="Timp W."/>
            <person name="Ptitsyn A."/>
            <person name="Khanna P."/>
            <person name="Romanova D.Y."/>
            <person name="Williams P."/>
            <person name="Greenwood S.J."/>
            <person name="Moroz L.L."/>
            <person name="Walt D.R."/>
            <person name="Bodnar A.G."/>
        </authorList>
    </citation>
    <scope>NUCLEOTIDE SEQUENCE</scope>
    <source>
        <strain evidence="4">GMGI-L3</strain>
    </source>
</reference>
<organism evidence="4 5">
    <name type="scientific">Homarus americanus</name>
    <name type="common">American lobster</name>
    <dbReference type="NCBI Taxonomy" id="6706"/>
    <lineage>
        <taxon>Eukaryota</taxon>
        <taxon>Metazoa</taxon>
        <taxon>Ecdysozoa</taxon>
        <taxon>Arthropoda</taxon>
        <taxon>Crustacea</taxon>
        <taxon>Multicrustacea</taxon>
        <taxon>Malacostraca</taxon>
        <taxon>Eumalacostraca</taxon>
        <taxon>Eucarida</taxon>
        <taxon>Decapoda</taxon>
        <taxon>Pleocyemata</taxon>
        <taxon>Astacidea</taxon>
        <taxon>Nephropoidea</taxon>
        <taxon>Nephropidae</taxon>
        <taxon>Homarus</taxon>
    </lineage>
</organism>
<dbReference type="InterPro" id="IPR044929">
    <property type="entry name" value="DNA/RNA_non-sp_Endonuclease_sf"/>
</dbReference>
<dbReference type="GO" id="GO:0031674">
    <property type="term" value="C:I band"/>
    <property type="evidence" value="ECO:0007669"/>
    <property type="project" value="TreeGrafter"/>
</dbReference>
<dbReference type="PANTHER" id="PTHR10151">
    <property type="entry name" value="ECTONUCLEOTIDE PYROPHOSPHATASE/PHOSPHODIESTERASE"/>
    <property type="match status" value="1"/>
</dbReference>
<keyword evidence="3" id="KW-0732">Signal</keyword>
<accession>A0A8J5J665</accession>
<dbReference type="EMBL" id="JAHLQT010047199">
    <property type="protein sequence ID" value="KAG7153391.1"/>
    <property type="molecule type" value="Genomic_DNA"/>
</dbReference>
<feature type="signal peptide" evidence="3">
    <location>
        <begin position="1"/>
        <end position="21"/>
    </location>
</feature>
<sequence length="705" mass="79532">MAIGVVLLGILTIVILAVTLASNGTGHNNKPPVLPERLNSNQCPADFGHRPVLLVSLDGFRPDYLKRGLTPTIQMLVKGGVSAPYMAASYPTVTFPNHYTIVTGMYPGSHGIIDNYMYDPVFNKTFSLGGTEKNNGTWWGGEPIWNTMTKQGKKSATYFWPGSDADIQGTHPTYWFPYSVGDPFEDRVQKVLEWLSLPADDRPHWIALYFNEPDHEGHNMGPDSPEVDKQLVRVDTQIANLVAGIVERNLVHCVNLILVADHGMAQAGADKNIQLTNIYPKLNDVAEKVIHGATSRIKTYNESQEAVLDLQRLLSCNRKELRVFMREDLPKRLHYSTHRRIEPLIIDLDPGFYTLNSKENSSKTRTSLKGHHGYDYYFPEMNQGVEVEAFQNVELYNLMCFLTNVTPAHNNGTWGALHHLLSILPPPLKYTPQQVKPPTLSYSKDATKSRDFTISCKRDLIPSTAWHSALALTAEQQKEAETRHAPWGVPFSIWSASSRLALLHHHTHLSVNEIPLHIEPASWSSDPRLQPRDSPPCTFNHTNNLTMAPLFPYRYVGDGGSNLTSLRQVPYMITNALVMSEQLMHRWNYLLWNLFPSWYKKYGVLNVVSGPVVPAIPTDIFAVVTRCLDPVTSLDQCGHLRVDAQAFIFPQLLPSINCLTDRRFTQMYSAKVRDVEVATGLTFYSRLTHYSRLGVILRINPDLWE</sequence>
<dbReference type="PANTHER" id="PTHR10151:SF114">
    <property type="entry name" value="ECTONUCLEOTIDE PYROPHOSPHATASE_PHOSPHODIESTERASE C27A7.3"/>
    <property type="match status" value="1"/>
</dbReference>
<comment type="caution">
    <text evidence="4">The sequence shown here is derived from an EMBL/GenBank/DDBJ whole genome shotgun (WGS) entry which is preliminary data.</text>
</comment>
<keyword evidence="2" id="KW-0325">Glycoprotein</keyword>
<dbReference type="Gene3D" id="3.40.720.10">
    <property type="entry name" value="Alkaline Phosphatase, subunit A"/>
    <property type="match status" value="1"/>
</dbReference>
<dbReference type="GO" id="GO:0055120">
    <property type="term" value="C:striated muscle dense body"/>
    <property type="evidence" value="ECO:0007669"/>
    <property type="project" value="TreeGrafter"/>
</dbReference>
<dbReference type="Pfam" id="PF01663">
    <property type="entry name" value="Phosphodiest"/>
    <property type="match status" value="1"/>
</dbReference>
<dbReference type="Proteomes" id="UP000747542">
    <property type="component" value="Unassembled WGS sequence"/>
</dbReference>
<name>A0A8J5J665_HOMAM</name>
<keyword evidence="5" id="KW-1185">Reference proteome</keyword>
<proteinExistence type="predicted"/>
<dbReference type="GO" id="GO:0016787">
    <property type="term" value="F:hydrolase activity"/>
    <property type="evidence" value="ECO:0007669"/>
    <property type="project" value="UniProtKB-KW"/>
</dbReference>
<evidence type="ECO:0000256" key="2">
    <source>
        <dbReference type="ARBA" id="ARBA00023180"/>
    </source>
</evidence>
<dbReference type="Gene3D" id="3.40.570.10">
    <property type="entry name" value="Extracellular Endonuclease, subunit A"/>
    <property type="match status" value="1"/>
</dbReference>
<dbReference type="InterPro" id="IPR017850">
    <property type="entry name" value="Alkaline_phosphatase_core_sf"/>
</dbReference>
<dbReference type="Gene3D" id="3.30.1360.180">
    <property type="match status" value="1"/>
</dbReference>
<dbReference type="InterPro" id="IPR002591">
    <property type="entry name" value="Phosphodiest/P_Trfase"/>
</dbReference>
<evidence type="ECO:0000313" key="4">
    <source>
        <dbReference type="EMBL" id="KAG7153391.1"/>
    </source>
</evidence>